<name>A0A447CZH9_9BRAD</name>
<evidence type="ECO:0000256" key="9">
    <source>
        <dbReference type="ARBA" id="ARBA00023316"/>
    </source>
</evidence>
<dbReference type="SUPFAM" id="SSF53756">
    <property type="entry name" value="UDP-Glycosyltransferase/glycogen phosphorylase"/>
    <property type="match status" value="1"/>
</dbReference>
<dbReference type="PANTHER" id="PTHR21015:SF22">
    <property type="entry name" value="GLYCOSYLTRANSFERASE"/>
    <property type="match status" value="1"/>
</dbReference>
<keyword evidence="15" id="KW-1185">Reference proteome</keyword>
<feature type="domain" description="Glycosyl transferase family 28 C-terminal" evidence="13">
    <location>
        <begin position="212"/>
        <end position="378"/>
    </location>
</feature>
<dbReference type="OrthoDB" id="9808936at2"/>
<proteinExistence type="inferred from homology"/>
<feature type="binding site" evidence="10">
    <location>
        <begin position="38"/>
        <end position="40"/>
    </location>
    <ligand>
        <name>UDP-N-acetyl-alpha-D-glucosamine</name>
        <dbReference type="ChEBI" id="CHEBI:57705"/>
    </ligand>
</feature>
<dbReference type="HAMAP" id="MF_00033">
    <property type="entry name" value="MurG"/>
    <property type="match status" value="1"/>
</dbReference>
<keyword evidence="6 10" id="KW-0573">Peptidoglycan synthesis</keyword>
<dbReference type="AlphaFoldDB" id="A0A447CZH9"/>
<dbReference type="GO" id="GO:0008360">
    <property type="term" value="P:regulation of cell shape"/>
    <property type="evidence" value="ECO:0007669"/>
    <property type="project" value="UniProtKB-KW"/>
</dbReference>
<evidence type="ECO:0000256" key="2">
    <source>
        <dbReference type="ARBA" id="ARBA00022618"/>
    </source>
</evidence>
<dbReference type="GO" id="GO:0009252">
    <property type="term" value="P:peptidoglycan biosynthetic process"/>
    <property type="evidence" value="ECO:0007669"/>
    <property type="project" value="UniProtKB-UniRule"/>
</dbReference>
<keyword evidence="2 10" id="KW-0132">Cell division</keyword>
<keyword evidence="8 10" id="KW-0131">Cell cycle</keyword>
<comment type="catalytic activity">
    <reaction evidence="10">
        <text>di-trans,octa-cis-undecaprenyl diphospho-N-acetyl-alpha-D-muramoyl-L-alanyl-D-glutamyl-meso-2,6-diaminopimeloyl-D-alanyl-D-alanine + UDP-N-acetyl-alpha-D-glucosamine = di-trans,octa-cis-undecaprenyl diphospho-[N-acetyl-alpha-D-glucosaminyl-(1-&gt;4)]-N-acetyl-alpha-D-muramoyl-L-alanyl-D-glutamyl-meso-2,6-diaminopimeloyl-D-alanyl-D-alanine + UDP + H(+)</text>
        <dbReference type="Rhea" id="RHEA:31227"/>
        <dbReference type="ChEBI" id="CHEBI:15378"/>
        <dbReference type="ChEBI" id="CHEBI:57705"/>
        <dbReference type="ChEBI" id="CHEBI:58223"/>
        <dbReference type="ChEBI" id="CHEBI:61387"/>
        <dbReference type="ChEBI" id="CHEBI:61388"/>
        <dbReference type="EC" id="2.4.1.227"/>
    </reaction>
</comment>
<keyword evidence="3 10" id="KW-0328">Glycosyltransferase</keyword>
<evidence type="ECO:0000256" key="3">
    <source>
        <dbReference type="ARBA" id="ARBA00022676"/>
    </source>
</evidence>
<dbReference type="InterPro" id="IPR007235">
    <property type="entry name" value="Glyco_trans_28_C"/>
</dbReference>
<dbReference type="Pfam" id="PF04101">
    <property type="entry name" value="Glyco_tran_28_C"/>
    <property type="match status" value="1"/>
</dbReference>
<evidence type="ECO:0000259" key="13">
    <source>
        <dbReference type="Pfam" id="PF04101"/>
    </source>
</evidence>
<dbReference type="GO" id="GO:0071555">
    <property type="term" value="P:cell wall organization"/>
    <property type="evidence" value="ECO:0007669"/>
    <property type="project" value="UniProtKB-KW"/>
</dbReference>
<dbReference type="InterPro" id="IPR004276">
    <property type="entry name" value="GlycoTrans_28_N"/>
</dbReference>
<evidence type="ECO:0000256" key="11">
    <source>
        <dbReference type="SAM" id="MobiDB-lite"/>
    </source>
</evidence>
<feature type="binding site" evidence="10">
    <location>
        <position position="218"/>
    </location>
    <ligand>
        <name>UDP-N-acetyl-alpha-D-glucosamine</name>
        <dbReference type="ChEBI" id="CHEBI:57705"/>
    </ligand>
</feature>
<dbReference type="Proteomes" id="UP000289200">
    <property type="component" value="Unassembled WGS sequence"/>
</dbReference>
<dbReference type="PANTHER" id="PTHR21015">
    <property type="entry name" value="UDP-N-ACETYLGLUCOSAMINE--N-ACETYLMURAMYL-(PENTAPEPTIDE) PYROPHOSPHORYL-UNDECAPRENOL N-ACETYLGLUCOSAMINE TRANSFERASE 1"/>
    <property type="match status" value="1"/>
</dbReference>
<dbReference type="Gene3D" id="3.40.50.2000">
    <property type="entry name" value="Glycogen Phosphorylase B"/>
    <property type="match status" value="2"/>
</dbReference>
<evidence type="ECO:0000256" key="5">
    <source>
        <dbReference type="ARBA" id="ARBA00022960"/>
    </source>
</evidence>
<evidence type="ECO:0000313" key="14">
    <source>
        <dbReference type="EMBL" id="VCU10679.1"/>
    </source>
</evidence>
<feature type="binding site" evidence="10">
    <location>
        <position position="319"/>
    </location>
    <ligand>
        <name>UDP-N-acetyl-alpha-D-glucosamine</name>
        <dbReference type="ChEBI" id="CHEBI:57705"/>
    </ligand>
</feature>
<comment type="similarity">
    <text evidence="10">Belongs to the glycosyltransferase 28 family. MurG subfamily.</text>
</comment>
<keyword evidence="1 10" id="KW-1003">Cell membrane</keyword>
<keyword evidence="7 10" id="KW-0472">Membrane</keyword>
<comment type="pathway">
    <text evidence="10">Cell wall biogenesis; peptidoglycan biosynthesis.</text>
</comment>
<evidence type="ECO:0000259" key="12">
    <source>
        <dbReference type="Pfam" id="PF03033"/>
    </source>
</evidence>
<dbReference type="NCBIfam" id="TIGR01133">
    <property type="entry name" value="murG"/>
    <property type="match status" value="1"/>
</dbReference>
<dbReference type="InterPro" id="IPR006009">
    <property type="entry name" value="GlcNAc_MurG"/>
</dbReference>
<evidence type="ECO:0000256" key="8">
    <source>
        <dbReference type="ARBA" id="ARBA00023306"/>
    </source>
</evidence>
<comment type="subcellular location">
    <subcellularLocation>
        <location evidence="10">Cell membrane</location>
        <topology evidence="10">Peripheral membrane protein</topology>
        <orientation evidence="10">Cytoplasmic side</orientation>
    </subcellularLocation>
</comment>
<dbReference type="Pfam" id="PF03033">
    <property type="entry name" value="Glyco_transf_28"/>
    <property type="match status" value="1"/>
</dbReference>
<dbReference type="CDD" id="cd03785">
    <property type="entry name" value="GT28_MurG"/>
    <property type="match status" value="1"/>
</dbReference>
<comment type="function">
    <text evidence="10">Cell wall formation. Catalyzes the transfer of a GlcNAc subunit on undecaprenyl-pyrophosphoryl-MurNAc-pentapeptide (lipid intermediate I) to form undecaprenyl-pyrophosphoryl-MurNAc-(pentapeptide)GlcNAc (lipid intermediate II).</text>
</comment>
<evidence type="ECO:0000256" key="1">
    <source>
        <dbReference type="ARBA" id="ARBA00022475"/>
    </source>
</evidence>
<reference evidence="15" key="1">
    <citation type="submission" date="2018-10" db="EMBL/GenBank/DDBJ databases">
        <authorList>
            <person name="Peiro R."/>
            <person name="Begona"/>
            <person name="Cbmso G."/>
            <person name="Lopez M."/>
            <person name="Gonzalez S."/>
            <person name="Sacristan E."/>
            <person name="Castillo E."/>
        </authorList>
    </citation>
    <scope>NUCLEOTIDE SEQUENCE [LARGE SCALE GENOMIC DNA]</scope>
</reference>
<accession>A0A447CZH9</accession>
<dbReference type="GO" id="GO:0005975">
    <property type="term" value="P:carbohydrate metabolic process"/>
    <property type="evidence" value="ECO:0007669"/>
    <property type="project" value="InterPro"/>
</dbReference>
<keyword evidence="4 10" id="KW-0808">Transferase</keyword>
<dbReference type="GO" id="GO:0050511">
    <property type="term" value="F:undecaprenyldiphospho-muramoylpentapeptide beta-N-acetylglucosaminyltransferase activity"/>
    <property type="evidence" value="ECO:0007669"/>
    <property type="project" value="UniProtKB-UniRule"/>
</dbReference>
<feature type="binding site" evidence="10">
    <location>
        <position position="149"/>
    </location>
    <ligand>
        <name>UDP-N-acetyl-alpha-D-glucosamine</name>
        <dbReference type="ChEBI" id="CHEBI:57705"/>
    </ligand>
</feature>
<keyword evidence="5 10" id="KW-0133">Cell shape</keyword>
<dbReference type="EMBL" id="UWOC01000176">
    <property type="protein sequence ID" value="VCU10679.1"/>
    <property type="molecule type" value="Genomic_DNA"/>
</dbReference>
<feature type="region of interest" description="Disordered" evidence="11">
    <location>
        <begin position="1"/>
        <end position="20"/>
    </location>
</feature>
<evidence type="ECO:0000256" key="4">
    <source>
        <dbReference type="ARBA" id="ARBA00022679"/>
    </source>
</evidence>
<dbReference type="EC" id="2.4.1.227" evidence="10"/>
<evidence type="ECO:0000256" key="7">
    <source>
        <dbReference type="ARBA" id="ARBA00023136"/>
    </source>
</evidence>
<evidence type="ECO:0000256" key="10">
    <source>
        <dbReference type="HAMAP-Rule" id="MF_00033"/>
    </source>
</evidence>
<dbReference type="GO" id="GO:0051991">
    <property type="term" value="F:UDP-N-acetyl-D-glucosamine:N-acetylmuramoyl-L-alanyl-D-glutamyl-meso-2,6-diaminopimelyl-D-alanyl-D-alanine-diphosphoundecaprenol 4-beta-N-acetylglucosaminlytransferase activity"/>
    <property type="evidence" value="ECO:0007669"/>
    <property type="project" value="RHEA"/>
</dbReference>
<feature type="binding site" evidence="10">
    <location>
        <position position="192"/>
    </location>
    <ligand>
        <name>UDP-N-acetyl-alpha-D-glucosamine</name>
        <dbReference type="ChEBI" id="CHEBI:57705"/>
    </ligand>
</feature>
<dbReference type="GO" id="GO:0051301">
    <property type="term" value="P:cell division"/>
    <property type="evidence" value="ECO:0007669"/>
    <property type="project" value="UniProtKB-KW"/>
</dbReference>
<sequence length="402" mass="41332">MTTPDQPEAAPPAAPDAPAAPLTRVEGAPLIVVAAGGTGGHLFPAEALAVALAARGAAVDLATDERAFRWGGSFPARATHIVPSATLRGRDPKALVKAAMVLGRGILNAYRLYGRIAPRAVVGFGGYPTLPPVLAATLRGIPTVIHEQNGIAGRANRLLAPRVSAIATGFPGLFGHDPRLAAKSTHTGNPVRPAVLTAAAEPYPGPDQPFRLLVFGGSQGARIMADIVPPAVELLPVVVRSRVQVVQQARDEDVPTVEEAYARMGVPAEVKPFFRDLPARIAAANLVISRAGASTVAELAAIGRPAILVPLPHALDQDQMANAAMLEKAGGALRIKQAAFSPERLAAEIARLATDPAMLPGMAAAARRSGALDAADRLAELVLRVAGLVPAATAAPPEPAKP</sequence>
<organism evidence="14 15">
    <name type="scientific">Rhodoplanes serenus</name>
    <dbReference type="NCBI Taxonomy" id="200615"/>
    <lineage>
        <taxon>Bacteria</taxon>
        <taxon>Pseudomonadati</taxon>
        <taxon>Pseudomonadota</taxon>
        <taxon>Alphaproteobacteria</taxon>
        <taxon>Hyphomicrobiales</taxon>
        <taxon>Nitrobacteraceae</taxon>
        <taxon>Rhodoplanes</taxon>
    </lineage>
</organism>
<gene>
    <name evidence="10 14" type="primary">murG</name>
    <name evidence="14" type="ORF">RHODGE_RHODGE_03881</name>
</gene>
<comment type="caution">
    <text evidence="10">Lacks conserved residue(s) required for the propagation of feature annotation.</text>
</comment>
<evidence type="ECO:0000256" key="6">
    <source>
        <dbReference type="ARBA" id="ARBA00022984"/>
    </source>
</evidence>
<dbReference type="GO" id="GO:0005886">
    <property type="term" value="C:plasma membrane"/>
    <property type="evidence" value="ECO:0007669"/>
    <property type="project" value="UniProtKB-SubCell"/>
</dbReference>
<dbReference type="UniPathway" id="UPA00219"/>
<protein>
    <recommendedName>
        <fullName evidence="10">UDP-N-acetylglucosamine--N-acetylmuramyl-(pentapeptide) pyrophosphoryl-undecaprenol N-acetylglucosamine transferase</fullName>
        <ecNumber evidence="10">2.4.1.227</ecNumber>
    </recommendedName>
    <alternativeName>
        <fullName evidence="10">Undecaprenyl-PP-MurNAc-pentapeptide-UDPGlcNAc GlcNAc transferase</fullName>
    </alternativeName>
</protein>
<comment type="caution">
    <text evidence="14">The sequence shown here is derived from an EMBL/GenBank/DDBJ whole genome shotgun (WGS) entry which is preliminary data.</text>
</comment>
<feature type="domain" description="Glycosyltransferase family 28 N-terminal" evidence="12">
    <location>
        <begin position="31"/>
        <end position="167"/>
    </location>
</feature>
<evidence type="ECO:0000313" key="15">
    <source>
        <dbReference type="Proteomes" id="UP000289200"/>
    </source>
</evidence>
<keyword evidence="9 10" id="KW-0961">Cell wall biogenesis/degradation</keyword>